<protein>
    <submittedName>
        <fullName evidence="1">Uncharacterized protein</fullName>
    </submittedName>
</protein>
<dbReference type="RefSeq" id="WP_257115358.1">
    <property type="nucleotide sequence ID" value="NZ_CP102141.1"/>
</dbReference>
<dbReference type="Proteomes" id="UP001270004">
    <property type="component" value="Unassembled WGS sequence"/>
</dbReference>
<dbReference type="AlphaFoldDB" id="A0AAW9DFL0"/>
<evidence type="ECO:0000313" key="2">
    <source>
        <dbReference type="Proteomes" id="UP001270004"/>
    </source>
</evidence>
<comment type="caution">
    <text evidence="1">The sequence shown here is derived from an EMBL/GenBank/DDBJ whole genome shotgun (WGS) entry which is preliminary data.</text>
</comment>
<sequence>MALLILLLAYLSGVIFFLIELKRAPLVADDEMMIISEDDQTIK</sequence>
<name>A0AAW9DFL0_STRSU</name>
<gene>
    <name evidence="1" type="ORF">SHY70_05740</name>
</gene>
<evidence type="ECO:0000313" key="1">
    <source>
        <dbReference type="EMBL" id="MDX5037782.1"/>
    </source>
</evidence>
<accession>A0AAW9DFL0</accession>
<dbReference type="EMBL" id="JAWWZK010000009">
    <property type="protein sequence ID" value="MDX5037782.1"/>
    <property type="molecule type" value="Genomic_DNA"/>
</dbReference>
<proteinExistence type="predicted"/>
<organism evidence="1 2">
    <name type="scientific">Streptococcus suis</name>
    <dbReference type="NCBI Taxonomy" id="1307"/>
    <lineage>
        <taxon>Bacteria</taxon>
        <taxon>Bacillati</taxon>
        <taxon>Bacillota</taxon>
        <taxon>Bacilli</taxon>
        <taxon>Lactobacillales</taxon>
        <taxon>Streptococcaceae</taxon>
        <taxon>Streptococcus</taxon>
    </lineage>
</organism>
<reference evidence="1" key="1">
    <citation type="submission" date="2023-11" db="EMBL/GenBank/DDBJ databases">
        <title>Antimicrobial resistance in invasive Streptococcus suis isolated in Spain and the associated genetic mechanisms.</title>
        <authorList>
            <person name="Uruen C."/>
            <person name="Arenas J.A."/>
        </authorList>
    </citation>
    <scope>NUCLEOTIDE SEQUENCE</scope>
    <source>
        <strain evidence="1">Ss_70</strain>
    </source>
</reference>